<dbReference type="GO" id="GO:0005975">
    <property type="term" value="P:carbohydrate metabolic process"/>
    <property type="evidence" value="ECO:0007669"/>
    <property type="project" value="InterPro"/>
</dbReference>
<dbReference type="InterPro" id="IPR005194">
    <property type="entry name" value="Glyco_hydro_65_C"/>
</dbReference>
<dbReference type="Gene3D" id="1.50.10.10">
    <property type="match status" value="1"/>
</dbReference>
<evidence type="ECO:0000259" key="3">
    <source>
        <dbReference type="Pfam" id="PF22422"/>
    </source>
</evidence>
<feature type="chain" id="PRO_5032469805" description="Six-hairpin glycosidase" evidence="1">
    <location>
        <begin position="23"/>
        <end position="1113"/>
    </location>
</feature>
<dbReference type="InterPro" id="IPR008928">
    <property type="entry name" value="6-hairpin_glycosidase_sf"/>
</dbReference>
<organism evidence="6 7">
    <name type="scientific">Bacteroides reticulotermitis</name>
    <dbReference type="NCBI Taxonomy" id="1133319"/>
    <lineage>
        <taxon>Bacteria</taxon>
        <taxon>Pseudomonadati</taxon>
        <taxon>Bacteroidota</taxon>
        <taxon>Bacteroidia</taxon>
        <taxon>Bacteroidales</taxon>
        <taxon>Bacteroidaceae</taxon>
        <taxon>Bacteroides</taxon>
    </lineage>
</organism>
<evidence type="ECO:0000256" key="1">
    <source>
        <dbReference type="SAM" id="SignalP"/>
    </source>
</evidence>
<name>A0A840CUK6_9BACE</name>
<dbReference type="EMBL" id="JACIER010000005">
    <property type="protein sequence ID" value="MBB4043737.1"/>
    <property type="molecule type" value="Genomic_DNA"/>
</dbReference>
<dbReference type="Pfam" id="PF22422">
    <property type="entry name" value="MGH1-like_GH"/>
    <property type="match status" value="1"/>
</dbReference>
<dbReference type="AlphaFoldDB" id="A0A840CUK6"/>
<comment type="caution">
    <text evidence="6">The sequence shown here is derived from an EMBL/GenBank/DDBJ whole genome shotgun (WGS) entry which is preliminary data.</text>
</comment>
<evidence type="ECO:0000313" key="6">
    <source>
        <dbReference type="EMBL" id="MBB4043737.1"/>
    </source>
</evidence>
<keyword evidence="7" id="KW-1185">Reference proteome</keyword>
<sequence>MNNSAKVLCLLAAGWLSVTMSAQDLIHYTGKELSNPTYHDGQLSPVVGVHNIQLVRANREHPDASNGSGWTYNHQPMLAYWNGQFFYQYLADPVDEHVPPSQTFLMTSKDGYQWTNPEVVFPPYKVPDGYTKDTYPGVKAKDLIAIMHQRVGFYVSKSGRLITMGNYGVALDKKDDPNDGNGIGRVVREIKKDGSYGPIYFIYYNHGFSEKNTDYPNFKKSKDREFVKSCQEILDNPLYMMQWVEEADREDPLIPLKKGYKAFNCYTLPDGKIASLWKHALTSISADGGHTWAEHVLRAKGFVNSNAKIWGQRLSDGTYATVYNPSEFRWPLAISLSKDGLEYTTLNLVNGEIPPMRYGGNYKSYGPQYVRGIQEGNGVPADKDLWVAYSVNKEDMWISRIPVPVELNASAHANDNFADCKKLSDLTNWNIYSPVWAPVSLSGQWLTLQDKDPFDYAKVERKIPASKELKVSFDLQAGQNDKGTLQIDFLDENGIACSRLEMTDDGTFRAKGGSRFGNMMKYEAGKTYHVEAVLSVADRNIQVSVDGKRVGLRMFYAPVASIERISFRTGIPRTFPTVDTPADQDYDVADAGSQAPLVEYRIANVKTSSVDKDATSAVLKYENFARYTDYFNGMEDENIAQAIPNAQASEWMEENIPLFECPQHNFEEMYYYRWWSLRKHIKETPVGYGMTEFLVQRSYSDKYNLIACAIGHHIYESRWLRDPKYLDQIIHTWYRGNEGGPMKKMDKFSSWNADAVLARYMVDGKREFMLDMKKDLDTEYKRWERTNRLSNGLYWQGDVQDGMEESISGGRKKKYARPTINSYMYGNAKALSLMGVLSGDEGMAMTYGLKADTLKQLVQDKLWNTRHNFFETMRTDSSANVREAIGYMPWYFNLPDADKYDSAWKEVMDENGFAAPYGLTTAERRHPEFRTRGVGKCEWDGAIWPFASAQTLTALGNYLNHYQPSAKNDELFRALTDSVYFRQMELYVESQYHRGRPYIGEYLDEVTGYWLKGDQERSRYYNHSTFNDLMITGLIGLRPRLDNTIEVNPLIPEGKWDWFCLDNVLYHGHNLTILWDKNGDRYHYGKGFRIFVDGKEVGHADKLTRIVCPDVLK</sequence>
<dbReference type="InterPro" id="IPR054491">
    <property type="entry name" value="MGH1-like_GH"/>
</dbReference>
<feature type="domain" description="BT-1020-like structural beta-sandwich" evidence="4">
    <location>
        <begin position="429"/>
        <end position="584"/>
    </location>
</feature>
<feature type="domain" description="Mannosylglycerate hydrolase MGH1-like glycoside hydrolase" evidence="3">
    <location>
        <begin position="702"/>
        <end position="1024"/>
    </location>
</feature>
<dbReference type="Proteomes" id="UP000560658">
    <property type="component" value="Unassembled WGS sequence"/>
</dbReference>
<dbReference type="SUPFAM" id="SSF48208">
    <property type="entry name" value="Six-hairpin glycosidases"/>
    <property type="match status" value="1"/>
</dbReference>
<dbReference type="RefSeq" id="WP_044163355.1">
    <property type="nucleotide sequence ID" value="NZ_JACIER010000005.1"/>
</dbReference>
<dbReference type="SUPFAM" id="SSF50939">
    <property type="entry name" value="Sialidases"/>
    <property type="match status" value="1"/>
</dbReference>
<keyword evidence="1" id="KW-0732">Signal</keyword>
<evidence type="ECO:0000259" key="4">
    <source>
        <dbReference type="Pfam" id="PF22585"/>
    </source>
</evidence>
<dbReference type="InterPro" id="IPR054490">
    <property type="entry name" value="BT_1020-like_b-sandwich_1"/>
</dbReference>
<dbReference type="Pfam" id="PF22585">
    <property type="entry name" value="Sialidase-like_CBM"/>
    <property type="match status" value="1"/>
</dbReference>
<proteinExistence type="predicted"/>
<dbReference type="Pfam" id="PF03633">
    <property type="entry name" value="Glyco_hydro_65C"/>
    <property type="match status" value="1"/>
</dbReference>
<gene>
    <name evidence="6" type="ORF">GGR06_001523</name>
</gene>
<evidence type="ECO:0000313" key="7">
    <source>
        <dbReference type="Proteomes" id="UP000560658"/>
    </source>
</evidence>
<dbReference type="Pfam" id="PF24067">
    <property type="entry name" value="Beta-prop_BT_1020"/>
    <property type="match status" value="1"/>
</dbReference>
<evidence type="ECO:0000259" key="2">
    <source>
        <dbReference type="Pfam" id="PF03633"/>
    </source>
</evidence>
<feature type="domain" description="BT-1020-like N-terminal beta-propeller" evidence="5">
    <location>
        <begin position="25"/>
        <end position="260"/>
    </location>
</feature>
<protein>
    <recommendedName>
        <fullName evidence="8">Six-hairpin glycosidase</fullName>
    </recommendedName>
</protein>
<reference evidence="6" key="1">
    <citation type="submission" date="2020-08" db="EMBL/GenBank/DDBJ databases">
        <title>Genomic Encyclopedia of Type Strains, Phase IV (KMG-IV): sequencing the most valuable type-strain genomes for metagenomic binning, comparative biology and taxonomic classification.</title>
        <authorList>
            <person name="Goeker M."/>
        </authorList>
    </citation>
    <scope>NUCLEOTIDE SEQUENCE [LARGE SCALE GENOMIC DNA]</scope>
    <source>
        <strain evidence="6">DSM 105720</strain>
    </source>
</reference>
<dbReference type="InterPro" id="IPR036278">
    <property type="entry name" value="Sialidase_sf"/>
</dbReference>
<feature type="signal peptide" evidence="1">
    <location>
        <begin position="1"/>
        <end position="22"/>
    </location>
</feature>
<evidence type="ECO:0008006" key="8">
    <source>
        <dbReference type="Google" id="ProtNLM"/>
    </source>
</evidence>
<feature type="domain" description="Glycoside hydrolase family 65 C-terminal" evidence="2">
    <location>
        <begin position="1041"/>
        <end position="1097"/>
    </location>
</feature>
<dbReference type="InterPro" id="IPR012341">
    <property type="entry name" value="6hp_glycosidase-like_sf"/>
</dbReference>
<dbReference type="InterPro" id="IPR056425">
    <property type="entry name" value="Beta-prop_BT_1020"/>
</dbReference>
<evidence type="ECO:0000259" key="5">
    <source>
        <dbReference type="Pfam" id="PF24067"/>
    </source>
</evidence>
<accession>A0A840CUK6</accession>